<reference evidence="2 3" key="2">
    <citation type="journal article" date="2016" name="J. Biotechnol.">
        <title>Complete genome sequence of Arthrobacter alpinus ERGS4:06, a yellow pigmented bacterium tolerant to cold and radiations isolated from Sikkim Himalaya.</title>
        <authorList>
            <person name="Kumar R."/>
            <person name="Singh D."/>
            <person name="Swarnkar M.K."/>
            <person name="Singh A.K."/>
            <person name="Kumar S."/>
        </authorList>
    </citation>
    <scope>NUCLEOTIDE SEQUENCE [LARGE SCALE GENOMIC DNA]</scope>
    <source>
        <strain evidence="2 3">ERGS4:06</strain>
    </source>
</reference>
<dbReference type="PANTHER" id="PTHR37318:SF1">
    <property type="entry name" value="BSL7504 PROTEIN"/>
    <property type="match status" value="1"/>
</dbReference>
<dbReference type="InterPro" id="IPR036388">
    <property type="entry name" value="WH-like_DNA-bd_sf"/>
</dbReference>
<sequence length="101" mass="11097">MNIPSNQGVFDELIHFPVRLRICAGLAPLQWAEFSQLRDGLGVADSVLSKHLKHLTDAGYVDIERFTKAGRSHVRVALTSTGRKAYVAHVAALRAMLETGQ</sequence>
<dbReference type="Pfam" id="PF13601">
    <property type="entry name" value="HTH_34"/>
    <property type="match status" value="1"/>
</dbReference>
<evidence type="ECO:0000259" key="1">
    <source>
        <dbReference type="Pfam" id="PF13601"/>
    </source>
</evidence>
<dbReference type="Gene3D" id="1.10.10.10">
    <property type="entry name" value="Winged helix-like DNA-binding domain superfamily/Winged helix DNA-binding domain"/>
    <property type="match status" value="1"/>
</dbReference>
<dbReference type="Proteomes" id="UP000059574">
    <property type="component" value="Chromosome"/>
</dbReference>
<organism evidence="2 3">
    <name type="scientific">Arthrobacter alpinus</name>
    <dbReference type="NCBI Taxonomy" id="656366"/>
    <lineage>
        <taxon>Bacteria</taxon>
        <taxon>Bacillati</taxon>
        <taxon>Actinomycetota</taxon>
        <taxon>Actinomycetes</taxon>
        <taxon>Micrococcales</taxon>
        <taxon>Micrococcaceae</taxon>
        <taxon>Arthrobacter</taxon>
    </lineage>
</organism>
<proteinExistence type="predicted"/>
<dbReference type="OrthoDB" id="4952043at2"/>
<dbReference type="InterPro" id="IPR036390">
    <property type="entry name" value="WH_DNA-bd_sf"/>
</dbReference>
<gene>
    <name evidence="2" type="ORF">AS189_01045</name>
</gene>
<reference evidence="3" key="1">
    <citation type="submission" date="2015-11" db="EMBL/GenBank/DDBJ databases">
        <authorList>
            <person name="Kumar R."/>
            <person name="Singh D."/>
            <person name="Swarnkar M.K."/>
            <person name="Singh A.K."/>
            <person name="Kumar S."/>
        </authorList>
    </citation>
    <scope>NUCLEOTIDE SEQUENCE [LARGE SCALE GENOMIC DNA]</scope>
    <source>
        <strain evidence="3">ERGS4:06</strain>
    </source>
</reference>
<evidence type="ECO:0000313" key="3">
    <source>
        <dbReference type="Proteomes" id="UP000059574"/>
    </source>
</evidence>
<accession>A0A0S2LVC7</accession>
<feature type="domain" description="Winged helix DNA-binding" evidence="1">
    <location>
        <begin position="18"/>
        <end position="96"/>
    </location>
</feature>
<protein>
    <submittedName>
        <fullName evidence="2">MarR family transcriptional regulator</fullName>
    </submittedName>
</protein>
<dbReference type="RefSeq" id="WP_062285676.1">
    <property type="nucleotide sequence ID" value="NZ_CP013200.1"/>
</dbReference>
<dbReference type="SUPFAM" id="SSF46785">
    <property type="entry name" value="Winged helix' DNA-binding domain"/>
    <property type="match status" value="1"/>
</dbReference>
<evidence type="ECO:0000313" key="2">
    <source>
        <dbReference type="EMBL" id="ALO65334.1"/>
    </source>
</evidence>
<dbReference type="PANTHER" id="PTHR37318">
    <property type="entry name" value="BSL7504 PROTEIN"/>
    <property type="match status" value="1"/>
</dbReference>
<dbReference type="AlphaFoldDB" id="A0A0S2LVC7"/>
<dbReference type="EMBL" id="CP013200">
    <property type="protein sequence ID" value="ALO65334.1"/>
    <property type="molecule type" value="Genomic_DNA"/>
</dbReference>
<name>A0A0S2LVC7_9MICC</name>
<dbReference type="InterPro" id="IPR027395">
    <property type="entry name" value="WH_DNA-bd_dom"/>
</dbReference>